<dbReference type="STRING" id="5454.A0A163L9J6"/>
<dbReference type="InterPro" id="IPR011129">
    <property type="entry name" value="CSD"/>
</dbReference>
<dbReference type="InterPro" id="IPR002059">
    <property type="entry name" value="CSP_DNA-bd"/>
</dbReference>
<evidence type="ECO:0000313" key="5">
    <source>
        <dbReference type="Proteomes" id="UP000076837"/>
    </source>
</evidence>
<feature type="region of interest" description="Disordered" evidence="1">
    <location>
        <begin position="752"/>
        <end position="772"/>
    </location>
</feature>
<dbReference type="GO" id="GO:0003676">
    <property type="term" value="F:nucleic acid binding"/>
    <property type="evidence" value="ECO:0007669"/>
    <property type="project" value="InterPro"/>
</dbReference>
<dbReference type="InterPro" id="IPR013783">
    <property type="entry name" value="Ig-like_fold"/>
</dbReference>
<feature type="compositionally biased region" description="Basic and acidic residues" evidence="1">
    <location>
        <begin position="757"/>
        <end position="769"/>
    </location>
</feature>
<feature type="compositionally biased region" description="Acidic residues" evidence="1">
    <location>
        <begin position="577"/>
        <end position="587"/>
    </location>
</feature>
<feature type="region of interest" description="Disordered" evidence="1">
    <location>
        <begin position="437"/>
        <end position="457"/>
    </location>
</feature>
<name>A0A163L9J6_DIDRA</name>
<dbReference type="EMBL" id="JYNV01000060">
    <property type="protein sequence ID" value="KZM27601.1"/>
    <property type="molecule type" value="Genomic_DNA"/>
</dbReference>
<dbReference type="InterPro" id="IPR015943">
    <property type="entry name" value="WD40/YVTN_repeat-like_dom_sf"/>
</dbReference>
<feature type="compositionally biased region" description="Polar residues" evidence="1">
    <location>
        <begin position="660"/>
        <end position="677"/>
    </location>
</feature>
<feature type="signal peptide" evidence="2">
    <location>
        <begin position="1"/>
        <end position="32"/>
    </location>
</feature>
<feature type="compositionally biased region" description="Basic and acidic residues" evidence="1">
    <location>
        <begin position="503"/>
        <end position="558"/>
    </location>
</feature>
<keyword evidence="5" id="KW-1185">Reference proteome</keyword>
<dbReference type="Proteomes" id="UP000076837">
    <property type="component" value="Unassembled WGS sequence"/>
</dbReference>
<dbReference type="SUPFAM" id="SSF50249">
    <property type="entry name" value="Nucleic acid-binding proteins"/>
    <property type="match status" value="1"/>
</dbReference>
<organism evidence="4 5">
    <name type="scientific">Didymella rabiei</name>
    <name type="common">Chickpea ascochyta blight fungus</name>
    <name type="synonym">Mycosphaerella rabiei</name>
    <dbReference type="NCBI Taxonomy" id="5454"/>
    <lineage>
        <taxon>Eukaryota</taxon>
        <taxon>Fungi</taxon>
        <taxon>Dikarya</taxon>
        <taxon>Ascomycota</taxon>
        <taxon>Pezizomycotina</taxon>
        <taxon>Dothideomycetes</taxon>
        <taxon>Pleosporomycetidae</taxon>
        <taxon>Pleosporales</taxon>
        <taxon>Pleosporineae</taxon>
        <taxon>Didymellaceae</taxon>
        <taxon>Ascochyta</taxon>
    </lineage>
</organism>
<dbReference type="AlphaFoldDB" id="A0A163L9J6"/>
<evidence type="ECO:0000256" key="2">
    <source>
        <dbReference type="SAM" id="SignalP"/>
    </source>
</evidence>
<protein>
    <recommendedName>
        <fullName evidence="3">CSD domain-containing protein</fullName>
    </recommendedName>
</protein>
<dbReference type="PANTHER" id="PTHR47197:SF3">
    <property type="entry name" value="DIHYDRO-HEME D1 DEHYDROGENASE"/>
    <property type="match status" value="1"/>
</dbReference>
<dbReference type="PROSITE" id="PS51857">
    <property type="entry name" value="CSD_2"/>
    <property type="match status" value="1"/>
</dbReference>
<dbReference type="InterPro" id="IPR012340">
    <property type="entry name" value="NA-bd_OB-fold"/>
</dbReference>
<evidence type="ECO:0000259" key="3">
    <source>
        <dbReference type="PROSITE" id="PS51857"/>
    </source>
</evidence>
<gene>
    <name evidence="4" type="ORF">ST47_g1306</name>
</gene>
<feature type="compositionally biased region" description="Basic and acidic residues" evidence="1">
    <location>
        <begin position="641"/>
        <end position="659"/>
    </location>
</feature>
<feature type="compositionally biased region" description="Low complexity" evidence="1">
    <location>
        <begin position="437"/>
        <end position="446"/>
    </location>
</feature>
<dbReference type="Gene3D" id="2.130.10.10">
    <property type="entry name" value="YVTN repeat-like/Quinoprotein amine dehydrogenase"/>
    <property type="match status" value="1"/>
</dbReference>
<dbReference type="Gene3D" id="2.60.40.10">
    <property type="entry name" value="Immunoglobulins"/>
    <property type="match status" value="1"/>
</dbReference>
<dbReference type="PANTHER" id="PTHR47197">
    <property type="entry name" value="PROTEIN NIRF"/>
    <property type="match status" value="1"/>
</dbReference>
<dbReference type="Gene3D" id="2.120.10.30">
    <property type="entry name" value="TolB, C-terminal domain"/>
    <property type="match status" value="1"/>
</dbReference>
<comment type="caution">
    <text evidence="4">The sequence shown here is derived from an EMBL/GenBank/DDBJ whole genome shotgun (WGS) entry which is preliminary data.</text>
</comment>
<evidence type="ECO:0000313" key="4">
    <source>
        <dbReference type="EMBL" id="KZM27601.1"/>
    </source>
</evidence>
<dbReference type="Gene3D" id="2.40.50.140">
    <property type="entry name" value="Nucleic acid-binding proteins"/>
    <property type="match status" value="1"/>
</dbReference>
<dbReference type="InterPro" id="IPR051200">
    <property type="entry name" value="Host-pathogen_enzymatic-act"/>
</dbReference>
<dbReference type="SUPFAM" id="SSF49313">
    <property type="entry name" value="Cadherin-like"/>
    <property type="match status" value="1"/>
</dbReference>
<accession>A0A163L9J6</accession>
<dbReference type="GO" id="GO:0016020">
    <property type="term" value="C:membrane"/>
    <property type="evidence" value="ECO:0007669"/>
    <property type="project" value="InterPro"/>
</dbReference>
<sequence>MKLQYRRRAVTASLAVAAAAVGLAVTAPAAHASPEDPTHGVVGSYSATQPGDIVVDSATHRGYITQYGGPTSSLSVVDTNTGKSVGTIDGVVGYPSALAVDSGLGRAYVSSSYGGAISIVDTKTGKVEKTVTLSEKNPDGSRPQINDVVVDPTTHRAYFSDYKSGNIRVVDPNAADAVSSILVHKSATPTKLAFDSVRGFLYIADTNFFDENYGRTLWQADVRKGGALKSIVRADNLYPVDVDVDTNTGNIYMTDTRATNLWAITPAGAVLSKTTLSPTAIPNGVVVDAAAGIAYVADVINGHLWSVDLTTRATTALTDTKVPALEKVKNLALDTSTGAIASTTNGGKVTVVAAYPLPATVELPAAQVGKAYSQKLTAADARATFALTSGTLPGGLSLAQDGTISGTPTAVGSVTVEVTAKSVLSRASSVTIVVSEGPVGPVDPGNPGTGTGSLENPTTATAVVGFFGLRGRFSRNAIDDLCVIHPVHVDDLLAERHQRDRNHLQVRDRERNSDDRDRHRDGGDDVSDRQPDTGDDHPDDIADHRTDTSGRLVDDGLTERPQCVDTDAECRDSEGNRDDEDAADDACGEVTQRQPEAAEDQPDHVQEDSHDDGQEEADRARECYQVQRQAGWGVAEDMDCEDGHDRQESDDEQCHRRTEQTVSGAGSARTPQSSDEQVNAVPTGKVKWYDVEKGFGFLSQEEGEDVYVRASALPEGVEGLKAGQRVEFGMAAGRRGPQALSLKVLEPAPSLRGATATRREPVERKHTPDQLHGMVEDMITLLEAKVQPDLRNGKYPDRKTAQRISEVVRAVARELDT</sequence>
<dbReference type="InterPro" id="IPR015919">
    <property type="entry name" value="Cadherin-like_sf"/>
</dbReference>
<feature type="chain" id="PRO_5007843866" description="CSD domain-containing protein" evidence="2">
    <location>
        <begin position="33"/>
        <end position="817"/>
    </location>
</feature>
<dbReference type="SMART" id="SM00357">
    <property type="entry name" value="CSP"/>
    <property type="match status" value="1"/>
</dbReference>
<dbReference type="InterPro" id="IPR006311">
    <property type="entry name" value="TAT_signal"/>
</dbReference>
<feature type="domain" description="CSD" evidence="3">
    <location>
        <begin position="681"/>
        <end position="744"/>
    </location>
</feature>
<reference evidence="4 5" key="1">
    <citation type="journal article" date="2016" name="Sci. Rep.">
        <title>Draft genome sequencing and secretome analysis of fungal phytopathogen Ascochyta rabiei provides insight into the necrotrophic effector repertoire.</title>
        <authorList>
            <person name="Verma S."/>
            <person name="Gazara R.K."/>
            <person name="Nizam S."/>
            <person name="Parween S."/>
            <person name="Chattopadhyay D."/>
            <person name="Verma P.K."/>
        </authorList>
    </citation>
    <scope>NUCLEOTIDE SEQUENCE [LARGE SCALE GENOMIC DNA]</scope>
    <source>
        <strain evidence="4 5">ArDII</strain>
    </source>
</reference>
<dbReference type="CDD" id="cd04458">
    <property type="entry name" value="CSP_CDS"/>
    <property type="match status" value="1"/>
</dbReference>
<dbReference type="PRINTS" id="PR00050">
    <property type="entry name" value="COLDSHOCK"/>
</dbReference>
<dbReference type="PROSITE" id="PS51318">
    <property type="entry name" value="TAT"/>
    <property type="match status" value="1"/>
</dbReference>
<keyword evidence="2" id="KW-0732">Signal</keyword>
<feature type="region of interest" description="Disordered" evidence="1">
    <location>
        <begin position="634"/>
        <end position="681"/>
    </location>
</feature>
<dbReference type="SUPFAM" id="SSF101898">
    <property type="entry name" value="NHL repeat"/>
    <property type="match status" value="1"/>
</dbReference>
<feature type="compositionally biased region" description="Basic and acidic residues" evidence="1">
    <location>
        <begin position="601"/>
        <end position="620"/>
    </location>
</feature>
<dbReference type="GO" id="GO:0005509">
    <property type="term" value="F:calcium ion binding"/>
    <property type="evidence" value="ECO:0007669"/>
    <property type="project" value="InterPro"/>
</dbReference>
<evidence type="ECO:0000256" key="1">
    <source>
        <dbReference type="SAM" id="MobiDB-lite"/>
    </source>
</evidence>
<feature type="region of interest" description="Disordered" evidence="1">
    <location>
        <begin position="503"/>
        <end position="620"/>
    </location>
</feature>
<dbReference type="InterPro" id="IPR011042">
    <property type="entry name" value="6-blade_b-propeller_TolB-like"/>
</dbReference>
<proteinExistence type="predicted"/>
<dbReference type="Pfam" id="PF00313">
    <property type="entry name" value="CSD"/>
    <property type="match status" value="1"/>
</dbReference>